<dbReference type="AlphaFoldDB" id="A0A7R8XID7"/>
<organism evidence="2">
    <name type="scientific">Darwinula stevensoni</name>
    <dbReference type="NCBI Taxonomy" id="69355"/>
    <lineage>
        <taxon>Eukaryota</taxon>
        <taxon>Metazoa</taxon>
        <taxon>Ecdysozoa</taxon>
        <taxon>Arthropoda</taxon>
        <taxon>Crustacea</taxon>
        <taxon>Oligostraca</taxon>
        <taxon>Ostracoda</taxon>
        <taxon>Podocopa</taxon>
        <taxon>Podocopida</taxon>
        <taxon>Darwinulocopina</taxon>
        <taxon>Darwinuloidea</taxon>
        <taxon>Darwinulidae</taxon>
        <taxon>Darwinula</taxon>
    </lineage>
</organism>
<dbReference type="Proteomes" id="UP000677054">
    <property type="component" value="Unassembled WGS sequence"/>
</dbReference>
<keyword evidence="3" id="KW-1185">Reference proteome</keyword>
<protein>
    <submittedName>
        <fullName evidence="2">Uncharacterized protein</fullName>
    </submittedName>
</protein>
<dbReference type="EMBL" id="LR901282">
    <property type="protein sequence ID" value="CAD7248253.1"/>
    <property type="molecule type" value="Genomic_DNA"/>
</dbReference>
<evidence type="ECO:0000313" key="2">
    <source>
        <dbReference type="EMBL" id="CAD7248253.1"/>
    </source>
</evidence>
<gene>
    <name evidence="2" type="ORF">DSTB1V02_LOCUS8073</name>
</gene>
<dbReference type="EMBL" id="CAJPEV010001765">
    <property type="protein sequence ID" value="CAG0894240.1"/>
    <property type="molecule type" value="Genomic_DNA"/>
</dbReference>
<reference evidence="2" key="1">
    <citation type="submission" date="2020-11" db="EMBL/GenBank/DDBJ databases">
        <authorList>
            <person name="Tran Van P."/>
        </authorList>
    </citation>
    <scope>NUCLEOTIDE SEQUENCE</scope>
</reference>
<sequence>MSTHWKKDCEESKDPREPLDGSDVADARTSPSFCRSTGSDITCYCETDLCNAGMPLSPSLALLVAVFALLRR</sequence>
<name>A0A7R8XID7_9CRUS</name>
<feature type="region of interest" description="Disordered" evidence="1">
    <location>
        <begin position="1"/>
        <end position="30"/>
    </location>
</feature>
<feature type="compositionally biased region" description="Basic and acidic residues" evidence="1">
    <location>
        <begin position="1"/>
        <end position="19"/>
    </location>
</feature>
<proteinExistence type="predicted"/>
<accession>A0A7R8XID7</accession>
<evidence type="ECO:0000313" key="3">
    <source>
        <dbReference type="Proteomes" id="UP000677054"/>
    </source>
</evidence>
<evidence type="ECO:0000256" key="1">
    <source>
        <dbReference type="SAM" id="MobiDB-lite"/>
    </source>
</evidence>